<organism evidence="2 3">
    <name type="scientific">Deinococcus gobiensis (strain DSM 21396 / JCM 16679 / CGMCC 1.7299 / I-0)</name>
    <dbReference type="NCBI Taxonomy" id="745776"/>
    <lineage>
        <taxon>Bacteria</taxon>
        <taxon>Thermotogati</taxon>
        <taxon>Deinococcota</taxon>
        <taxon>Deinococci</taxon>
        <taxon>Deinococcales</taxon>
        <taxon>Deinococcaceae</taxon>
        <taxon>Deinococcus</taxon>
    </lineage>
</organism>
<feature type="region of interest" description="Disordered" evidence="1">
    <location>
        <begin position="35"/>
        <end position="79"/>
    </location>
</feature>
<proteinExistence type="predicted"/>
<protein>
    <submittedName>
        <fullName evidence="2">Uncharacterized protein</fullName>
    </submittedName>
</protein>
<sequence length="146" mass="15177">MPKVAQAKAKRSIPTPVGNANTARCPGAWASVHPHACGERGSDTDAVLEKTGPSPRLWGTRMGRAQGESVRRSIPTPVGNACNITTETRAHPVHPHACGERKEGEFKSIAPSGPSPRLWGTRLRAGPGGAGQRSIPTPVGNAAPQA</sequence>
<evidence type="ECO:0000313" key="3">
    <source>
        <dbReference type="Proteomes" id="UP000007575"/>
    </source>
</evidence>
<dbReference type="Proteomes" id="UP000007575">
    <property type="component" value="Plasmid P5"/>
</dbReference>
<dbReference type="EMBL" id="CP002196">
    <property type="protein sequence ID" value="AFD28154.1"/>
    <property type="molecule type" value="Genomic_DNA"/>
</dbReference>
<keyword evidence="3" id="KW-1185">Reference proteome</keyword>
<geneLocation type="plasmid" evidence="2 3">
    <name>P5</name>
</geneLocation>
<dbReference type="KEGG" id="dgo:DGo_PE0010"/>
<dbReference type="AntiFam" id="ANF00057">
    <property type="entry name" value="Translation of E. coli type CRISPR repeat"/>
</dbReference>
<dbReference type="HOGENOM" id="CLU_072989_0_3_0"/>
<evidence type="ECO:0000313" key="2">
    <source>
        <dbReference type="EMBL" id="AFD28154.1"/>
    </source>
</evidence>
<keyword evidence="2" id="KW-0614">Plasmid</keyword>
<reference evidence="2 3" key="1">
    <citation type="journal article" date="2012" name="PLoS ONE">
        <title>Genome sequence and transcriptome analysis of the radioresistant bacterium Deinococcus gobiensis: insights into the extreme environmental adaptations.</title>
        <authorList>
            <person name="Yuan M."/>
            <person name="Chen M."/>
            <person name="Zhang W."/>
            <person name="Lu W."/>
            <person name="Wang J."/>
            <person name="Yang M."/>
            <person name="Zhao P."/>
            <person name="Tang R."/>
            <person name="Li X."/>
            <person name="Hao Y."/>
            <person name="Zhou Z."/>
            <person name="Zhan Y."/>
            <person name="Yu H."/>
            <person name="Teng C."/>
            <person name="Yan Y."/>
            <person name="Ping S."/>
            <person name="Wang Y."/>
            <person name="Lin M."/>
        </authorList>
    </citation>
    <scope>NUCLEOTIDE SEQUENCE [LARGE SCALE GENOMIC DNA]</scope>
    <source>
        <strain evidence="3">DSM 21396 / JCM 16679 / CGMCC 1.7299 / I-0</strain>
        <plasmid evidence="2">P5</plasmid>
    </source>
</reference>
<accession>H8H3Q7</accession>
<gene>
    <name evidence="2" type="ordered locus">DGo_PE0010</name>
</gene>
<feature type="region of interest" description="Disordered" evidence="1">
    <location>
        <begin position="94"/>
        <end position="146"/>
    </location>
</feature>
<evidence type="ECO:0000256" key="1">
    <source>
        <dbReference type="SAM" id="MobiDB-lite"/>
    </source>
</evidence>
<dbReference type="AntiFam" id="ANF00006">
    <property type="entry name" value="Translation of CRISPR region"/>
</dbReference>
<feature type="region of interest" description="Disordered" evidence="1">
    <location>
        <begin position="1"/>
        <end position="21"/>
    </location>
</feature>
<name>H8H3Q7_DEIGI</name>
<feature type="compositionally biased region" description="Basic and acidic residues" evidence="1">
    <location>
        <begin position="97"/>
        <end position="106"/>
    </location>
</feature>
<dbReference type="AlphaFoldDB" id="H8H3Q7"/>